<dbReference type="PANTHER" id="PTHR48063:SF112">
    <property type="entry name" value="RECEPTOR LIKE PROTEIN 30-LIKE"/>
    <property type="match status" value="1"/>
</dbReference>
<dbReference type="SUPFAM" id="SSF52058">
    <property type="entry name" value="L domain-like"/>
    <property type="match status" value="1"/>
</dbReference>
<evidence type="ECO:0000256" key="5">
    <source>
        <dbReference type="ARBA" id="ARBA00023136"/>
    </source>
</evidence>
<organism evidence="9 10">
    <name type="scientific">Ziziphus jujuba var. spinosa</name>
    <dbReference type="NCBI Taxonomy" id="714518"/>
    <lineage>
        <taxon>Eukaryota</taxon>
        <taxon>Viridiplantae</taxon>
        <taxon>Streptophyta</taxon>
        <taxon>Embryophyta</taxon>
        <taxon>Tracheophyta</taxon>
        <taxon>Spermatophyta</taxon>
        <taxon>Magnoliopsida</taxon>
        <taxon>eudicotyledons</taxon>
        <taxon>Gunneridae</taxon>
        <taxon>Pentapetalae</taxon>
        <taxon>rosids</taxon>
        <taxon>fabids</taxon>
        <taxon>Rosales</taxon>
        <taxon>Rhamnaceae</taxon>
        <taxon>Paliureae</taxon>
        <taxon>Ziziphus</taxon>
    </lineage>
</organism>
<comment type="caution">
    <text evidence="9">The sequence shown here is derived from an EMBL/GenBank/DDBJ whole genome shotgun (WGS) entry which is preliminary data.</text>
</comment>
<protein>
    <submittedName>
        <fullName evidence="9">Uncharacterized protein</fullName>
    </submittedName>
</protein>
<dbReference type="PANTHER" id="PTHR48063">
    <property type="entry name" value="LRR RECEPTOR-LIKE KINASE"/>
    <property type="match status" value="1"/>
</dbReference>
<keyword evidence="5 8" id="KW-0472">Membrane</keyword>
<dbReference type="Proteomes" id="UP000813462">
    <property type="component" value="Unassembled WGS sequence"/>
</dbReference>
<keyword evidence="6" id="KW-0675">Receptor</keyword>
<name>A0A978V1K3_ZIZJJ</name>
<evidence type="ECO:0000256" key="3">
    <source>
        <dbReference type="ARBA" id="ARBA00022729"/>
    </source>
</evidence>
<evidence type="ECO:0000313" key="10">
    <source>
        <dbReference type="Proteomes" id="UP000813462"/>
    </source>
</evidence>
<sequence length="161" mass="18200">MFFEFEFYEHNGAFRNSFFSPVDRGFKRREDMKLVTKGTEAEYSSTLYLVASIDLSDNNLSGHIPSEITRLFYLQTLNLSQNQLTGKIPSEVEKLTPPGVLDGQGNSGEVNYLHLSLGLGFAFGFWSVLGSLLINMPWTTALYGLLDTLVLKLYGIIFEYF</sequence>
<reference evidence="9" key="1">
    <citation type="journal article" date="2021" name="Front. Plant Sci.">
        <title>Chromosome-Scale Genome Assembly for Chinese Sour Jujube and Insights Into Its Genome Evolution and Domestication Signature.</title>
        <authorList>
            <person name="Shen L.-Y."/>
            <person name="Luo H."/>
            <person name="Wang X.-L."/>
            <person name="Wang X.-M."/>
            <person name="Qiu X.-J."/>
            <person name="Liu H."/>
            <person name="Zhou S.-S."/>
            <person name="Jia K.-H."/>
            <person name="Nie S."/>
            <person name="Bao Y.-T."/>
            <person name="Zhang R.-G."/>
            <person name="Yun Q.-Z."/>
            <person name="Chai Y.-H."/>
            <person name="Lu J.-Y."/>
            <person name="Li Y."/>
            <person name="Zhao S.-W."/>
            <person name="Mao J.-F."/>
            <person name="Jia S.-G."/>
            <person name="Mao Y.-M."/>
        </authorList>
    </citation>
    <scope>NUCLEOTIDE SEQUENCE</scope>
    <source>
        <strain evidence="9">AT0</strain>
        <tissue evidence="9">Leaf</tissue>
    </source>
</reference>
<feature type="transmembrane region" description="Helical" evidence="8">
    <location>
        <begin position="112"/>
        <end position="134"/>
    </location>
</feature>
<gene>
    <name evidence="9" type="ORF">FEM48_Zijuj07G0011700</name>
</gene>
<evidence type="ECO:0000256" key="8">
    <source>
        <dbReference type="SAM" id="Phobius"/>
    </source>
</evidence>
<evidence type="ECO:0000256" key="4">
    <source>
        <dbReference type="ARBA" id="ARBA00022989"/>
    </source>
</evidence>
<dbReference type="InterPro" id="IPR032675">
    <property type="entry name" value="LRR_dom_sf"/>
</dbReference>
<keyword evidence="2 8" id="KW-0812">Transmembrane</keyword>
<dbReference type="Gene3D" id="3.80.10.10">
    <property type="entry name" value="Ribonuclease Inhibitor"/>
    <property type="match status" value="1"/>
</dbReference>
<evidence type="ECO:0000256" key="6">
    <source>
        <dbReference type="ARBA" id="ARBA00023170"/>
    </source>
</evidence>
<dbReference type="AlphaFoldDB" id="A0A978V1K3"/>
<keyword evidence="3" id="KW-0732">Signal</keyword>
<feature type="transmembrane region" description="Helical" evidence="8">
    <location>
        <begin position="140"/>
        <end position="158"/>
    </location>
</feature>
<dbReference type="Pfam" id="PF00560">
    <property type="entry name" value="LRR_1"/>
    <property type="match status" value="2"/>
</dbReference>
<evidence type="ECO:0000313" key="9">
    <source>
        <dbReference type="EMBL" id="KAH7521236.1"/>
    </source>
</evidence>
<evidence type="ECO:0000256" key="2">
    <source>
        <dbReference type="ARBA" id="ARBA00022692"/>
    </source>
</evidence>
<evidence type="ECO:0000256" key="1">
    <source>
        <dbReference type="ARBA" id="ARBA00004479"/>
    </source>
</evidence>
<evidence type="ECO:0000256" key="7">
    <source>
        <dbReference type="ARBA" id="ARBA00023180"/>
    </source>
</evidence>
<dbReference type="GO" id="GO:0016020">
    <property type="term" value="C:membrane"/>
    <property type="evidence" value="ECO:0007669"/>
    <property type="project" value="UniProtKB-SubCell"/>
</dbReference>
<proteinExistence type="predicted"/>
<keyword evidence="4 8" id="KW-1133">Transmembrane helix</keyword>
<keyword evidence="7" id="KW-0325">Glycoprotein</keyword>
<dbReference type="EMBL" id="JAEACU010000007">
    <property type="protein sequence ID" value="KAH7521236.1"/>
    <property type="molecule type" value="Genomic_DNA"/>
</dbReference>
<dbReference type="InterPro" id="IPR046956">
    <property type="entry name" value="RLP23-like"/>
</dbReference>
<accession>A0A978V1K3</accession>
<comment type="subcellular location">
    <subcellularLocation>
        <location evidence="1">Membrane</location>
        <topology evidence="1">Single-pass type I membrane protein</topology>
    </subcellularLocation>
</comment>
<dbReference type="InterPro" id="IPR001611">
    <property type="entry name" value="Leu-rich_rpt"/>
</dbReference>